<dbReference type="Proteomes" id="UP001597024">
    <property type="component" value="Unassembled WGS sequence"/>
</dbReference>
<protein>
    <recommendedName>
        <fullName evidence="3">Condensation domain-containing protein</fullName>
    </recommendedName>
</protein>
<gene>
    <name evidence="1" type="ORF">ACFQ08_29115</name>
</gene>
<sequence length="152" mass="16236">AREDPGGLPPTEVRTIDQLGDLSMYIHATPSDFASTPVHGAYPADAPRVPVTLRLELTQEEAASVLATFSVGLHGDPHVTPADGSQILHRLLTDVVVQTIRDAALATQRDQDICPESATYNDWYRHLIAPAIPAQRAQNNAAPALTGTAVAR</sequence>
<name>A0ABW3DZX2_9ACTN</name>
<proteinExistence type="predicted"/>
<dbReference type="EMBL" id="JBHTHX010001413">
    <property type="protein sequence ID" value="MFD0888616.1"/>
    <property type="molecule type" value="Genomic_DNA"/>
</dbReference>
<accession>A0ABW3DZX2</accession>
<evidence type="ECO:0000313" key="1">
    <source>
        <dbReference type="EMBL" id="MFD0888616.1"/>
    </source>
</evidence>
<reference evidence="2" key="1">
    <citation type="journal article" date="2019" name="Int. J. Syst. Evol. Microbiol.">
        <title>The Global Catalogue of Microorganisms (GCM) 10K type strain sequencing project: providing services to taxonomists for standard genome sequencing and annotation.</title>
        <authorList>
            <consortium name="The Broad Institute Genomics Platform"/>
            <consortium name="The Broad Institute Genome Sequencing Center for Infectious Disease"/>
            <person name="Wu L."/>
            <person name="Ma J."/>
        </authorList>
    </citation>
    <scope>NUCLEOTIDE SEQUENCE [LARGE SCALE GENOMIC DNA]</scope>
    <source>
        <strain evidence="2">CCUG 62974</strain>
    </source>
</reference>
<organism evidence="1 2">
    <name type="scientific">Streptosporangium algeriense</name>
    <dbReference type="NCBI Taxonomy" id="1682748"/>
    <lineage>
        <taxon>Bacteria</taxon>
        <taxon>Bacillati</taxon>
        <taxon>Actinomycetota</taxon>
        <taxon>Actinomycetes</taxon>
        <taxon>Streptosporangiales</taxon>
        <taxon>Streptosporangiaceae</taxon>
        <taxon>Streptosporangium</taxon>
    </lineage>
</organism>
<feature type="non-terminal residue" evidence="1">
    <location>
        <position position="1"/>
    </location>
</feature>
<evidence type="ECO:0008006" key="3">
    <source>
        <dbReference type="Google" id="ProtNLM"/>
    </source>
</evidence>
<keyword evidence="2" id="KW-1185">Reference proteome</keyword>
<comment type="caution">
    <text evidence="1">The sequence shown here is derived from an EMBL/GenBank/DDBJ whole genome shotgun (WGS) entry which is preliminary data.</text>
</comment>
<evidence type="ECO:0000313" key="2">
    <source>
        <dbReference type="Proteomes" id="UP001597024"/>
    </source>
</evidence>